<dbReference type="SMART" id="SM00028">
    <property type="entry name" value="TPR"/>
    <property type="match status" value="3"/>
</dbReference>
<name>A0A0C3PPA9_PISTI</name>
<dbReference type="Proteomes" id="UP000054217">
    <property type="component" value="Unassembled WGS sequence"/>
</dbReference>
<dbReference type="PANTHER" id="PTHR21581">
    <property type="entry name" value="D-ALANYL-D-ALANINE CARBOXYPEPTIDASE"/>
    <property type="match status" value="1"/>
</dbReference>
<dbReference type="SUPFAM" id="SSF48452">
    <property type="entry name" value="TPR-like"/>
    <property type="match status" value="1"/>
</dbReference>
<reference evidence="3" key="2">
    <citation type="submission" date="2015-01" db="EMBL/GenBank/DDBJ databases">
        <title>Evolutionary Origins and Diversification of the Mycorrhizal Mutualists.</title>
        <authorList>
            <consortium name="DOE Joint Genome Institute"/>
            <consortium name="Mycorrhizal Genomics Consortium"/>
            <person name="Kohler A."/>
            <person name="Kuo A."/>
            <person name="Nagy L.G."/>
            <person name="Floudas D."/>
            <person name="Copeland A."/>
            <person name="Barry K.W."/>
            <person name="Cichocki N."/>
            <person name="Veneault-Fourrey C."/>
            <person name="LaButti K."/>
            <person name="Lindquist E.A."/>
            <person name="Lipzen A."/>
            <person name="Lundell T."/>
            <person name="Morin E."/>
            <person name="Murat C."/>
            <person name="Riley R."/>
            <person name="Ohm R."/>
            <person name="Sun H."/>
            <person name="Tunlid A."/>
            <person name="Henrissat B."/>
            <person name="Grigoriev I.V."/>
            <person name="Hibbett D.S."/>
            <person name="Martin F."/>
        </authorList>
    </citation>
    <scope>NUCLEOTIDE SEQUENCE [LARGE SCALE GENOMIC DNA]</scope>
    <source>
        <strain evidence="3">Marx 270</strain>
    </source>
</reference>
<accession>A0A0C3PPA9</accession>
<feature type="compositionally biased region" description="Basic and acidic residues" evidence="1">
    <location>
        <begin position="200"/>
        <end position="223"/>
    </location>
</feature>
<dbReference type="Pfam" id="PF13432">
    <property type="entry name" value="TPR_16"/>
    <property type="match status" value="1"/>
</dbReference>
<feature type="compositionally biased region" description="Polar residues" evidence="1">
    <location>
        <begin position="104"/>
        <end position="119"/>
    </location>
</feature>
<dbReference type="InterPro" id="IPR019734">
    <property type="entry name" value="TPR_rpt"/>
</dbReference>
<feature type="compositionally biased region" description="Acidic residues" evidence="1">
    <location>
        <begin position="281"/>
        <end position="293"/>
    </location>
</feature>
<organism evidence="2 3">
    <name type="scientific">Pisolithus tinctorius Marx 270</name>
    <dbReference type="NCBI Taxonomy" id="870435"/>
    <lineage>
        <taxon>Eukaryota</taxon>
        <taxon>Fungi</taxon>
        <taxon>Dikarya</taxon>
        <taxon>Basidiomycota</taxon>
        <taxon>Agaricomycotina</taxon>
        <taxon>Agaricomycetes</taxon>
        <taxon>Agaricomycetidae</taxon>
        <taxon>Boletales</taxon>
        <taxon>Sclerodermatineae</taxon>
        <taxon>Pisolithaceae</taxon>
        <taxon>Pisolithus</taxon>
    </lineage>
</organism>
<dbReference type="EMBL" id="KN831951">
    <property type="protein sequence ID" value="KIO10751.1"/>
    <property type="molecule type" value="Genomic_DNA"/>
</dbReference>
<proteinExistence type="predicted"/>
<dbReference type="GO" id="GO:0005794">
    <property type="term" value="C:Golgi apparatus"/>
    <property type="evidence" value="ECO:0007669"/>
    <property type="project" value="TreeGrafter"/>
</dbReference>
<dbReference type="AlphaFoldDB" id="A0A0C3PPA9"/>
<dbReference type="HOGENOM" id="CLU_028756_0_0_1"/>
<feature type="region of interest" description="Disordered" evidence="1">
    <location>
        <begin position="86"/>
        <end position="131"/>
    </location>
</feature>
<evidence type="ECO:0000256" key="1">
    <source>
        <dbReference type="SAM" id="MobiDB-lite"/>
    </source>
</evidence>
<dbReference type="GO" id="GO:0030008">
    <property type="term" value="C:TRAPP complex"/>
    <property type="evidence" value="ECO:0007669"/>
    <property type="project" value="TreeGrafter"/>
</dbReference>
<sequence>MSNSWRALARMARDLIVASDPEDLSRILDLWSLRLSALARLRLTNQASAECTNLFAVLNAIPPAASTASLASGAVALHSATVSATPKSPAATLRPQSPAAVMQQAGSSLSAPSTPTQRLSPLPGVAHAQPQSQTQALATRLSALSAYPFELSVLRARVHYWAGDVRGYIDALAGLLAGCKAKARAEGKIVRDLMGTKTPKQKEEGKSKEAVEPGADRDNQKEGCEDEDGDGDDDDDDDDDDENEDTETDDQSEEGEDSEKENNQEGDEEQRSDEQHKAEAEDNADADEEDESDGALATAEANFSMWLERSARVCLMIASQLVEMKDYHAAITLLTPLCTQQLSPGTGAAPTPVPSPAIHSAVARIYLLSGNIPKAAEHFRIVASCADAEPGTVAMNTALLCFASGDWPRAEAALREVLEQDPRNYTAMNNLAVTLLAQGRVRDGIGLLESAMHASPASVLSAEPFIFNLSTLYELRSSTAVDKKRELLVEVARWSGDGLRATCLKMPST</sequence>
<evidence type="ECO:0000313" key="3">
    <source>
        <dbReference type="Proteomes" id="UP000054217"/>
    </source>
</evidence>
<gene>
    <name evidence="2" type="ORF">M404DRAFT_874157</name>
</gene>
<feature type="region of interest" description="Disordered" evidence="1">
    <location>
        <begin position="192"/>
        <end position="294"/>
    </location>
</feature>
<dbReference type="STRING" id="870435.A0A0C3PPA9"/>
<dbReference type="Gene3D" id="1.25.40.10">
    <property type="entry name" value="Tetratricopeptide repeat domain"/>
    <property type="match status" value="1"/>
</dbReference>
<dbReference type="InterPro" id="IPR011990">
    <property type="entry name" value="TPR-like_helical_dom_sf"/>
</dbReference>
<dbReference type="InParanoid" id="A0A0C3PPA9"/>
<keyword evidence="3" id="KW-1185">Reference proteome</keyword>
<dbReference type="PANTHER" id="PTHR21581:SF6">
    <property type="entry name" value="TRAFFICKING PROTEIN PARTICLE COMPLEX SUBUNIT 12"/>
    <property type="match status" value="1"/>
</dbReference>
<reference evidence="2 3" key="1">
    <citation type="submission" date="2014-04" db="EMBL/GenBank/DDBJ databases">
        <authorList>
            <consortium name="DOE Joint Genome Institute"/>
            <person name="Kuo A."/>
            <person name="Kohler A."/>
            <person name="Costa M.D."/>
            <person name="Nagy L.G."/>
            <person name="Floudas D."/>
            <person name="Copeland A."/>
            <person name="Barry K.W."/>
            <person name="Cichocki N."/>
            <person name="Veneault-Fourrey C."/>
            <person name="LaButti K."/>
            <person name="Lindquist E.A."/>
            <person name="Lipzen A."/>
            <person name="Lundell T."/>
            <person name="Morin E."/>
            <person name="Murat C."/>
            <person name="Sun H."/>
            <person name="Tunlid A."/>
            <person name="Henrissat B."/>
            <person name="Grigoriev I.V."/>
            <person name="Hibbett D.S."/>
            <person name="Martin F."/>
            <person name="Nordberg H.P."/>
            <person name="Cantor M.N."/>
            <person name="Hua S.X."/>
        </authorList>
    </citation>
    <scope>NUCLEOTIDE SEQUENCE [LARGE SCALE GENOMIC DNA]</scope>
    <source>
        <strain evidence="2 3">Marx 270</strain>
    </source>
</reference>
<evidence type="ECO:0000313" key="2">
    <source>
        <dbReference type="EMBL" id="KIO10751.1"/>
    </source>
</evidence>
<protein>
    <submittedName>
        <fullName evidence="2">Uncharacterized protein</fullName>
    </submittedName>
</protein>
<feature type="compositionally biased region" description="Acidic residues" evidence="1">
    <location>
        <begin position="224"/>
        <end position="271"/>
    </location>
</feature>
<dbReference type="OrthoDB" id="428342at2759"/>